<dbReference type="Proteomes" id="UP000581206">
    <property type="component" value="Unassembled WGS sequence"/>
</dbReference>
<protein>
    <submittedName>
        <fullName evidence="1">NERD domain-containing protein</fullName>
    </submittedName>
</protein>
<reference evidence="1 2" key="1">
    <citation type="submission" date="2020-04" db="EMBL/GenBank/DDBJ databases">
        <title>MicrobeNet Type strains.</title>
        <authorList>
            <person name="Nicholson A.C."/>
        </authorList>
    </citation>
    <scope>NUCLEOTIDE SEQUENCE [LARGE SCALE GENOMIC DNA]</scope>
    <source>
        <strain evidence="1 2">ATCC BAA-788</strain>
    </source>
</reference>
<sequence length="285" mass="29989">MEPALIVHRWRRYGADRLYVRAGTGAPLGSIDLVTGAVDLARGAEWADGAVRTAAQAFLRRDLPELVLPLSEVLDATGPRGRRAAPGPADHQAGEIAVTPAPLPGFATLTGPALPAARGRHRAEDAAGDDSLRERLDRLVLSGWSVLHDVPVGRQGTVLDDLLIGPGGAFAVADATRITAQGFVLDGRRLSADGEAVAQLRDVRLAAARASALLRAAVGTPVGVRGVLVVGAPVQRVAAADAWAVELDAVPECFERLPRRWDAGRVAALTQVARRPSTWSLTWAH</sequence>
<gene>
    <name evidence="1" type="ORF">HGA03_02100</name>
</gene>
<evidence type="ECO:0000313" key="1">
    <source>
        <dbReference type="EMBL" id="NKY21454.1"/>
    </source>
</evidence>
<proteinExistence type="predicted"/>
<keyword evidence="2" id="KW-1185">Reference proteome</keyword>
<name>A0A7X6KT32_9CELL</name>
<organism evidence="1 2">
    <name type="scientific">Cellulomonas denverensis</name>
    <dbReference type="NCBI Taxonomy" id="264297"/>
    <lineage>
        <taxon>Bacteria</taxon>
        <taxon>Bacillati</taxon>
        <taxon>Actinomycetota</taxon>
        <taxon>Actinomycetes</taxon>
        <taxon>Micrococcales</taxon>
        <taxon>Cellulomonadaceae</taxon>
        <taxon>Cellulomonas</taxon>
    </lineage>
</organism>
<dbReference type="RefSeq" id="WP_168628539.1">
    <property type="nucleotide sequence ID" value="NZ_BONL01000022.1"/>
</dbReference>
<comment type="caution">
    <text evidence="1">The sequence shown here is derived from an EMBL/GenBank/DDBJ whole genome shotgun (WGS) entry which is preliminary data.</text>
</comment>
<evidence type="ECO:0000313" key="2">
    <source>
        <dbReference type="Proteomes" id="UP000581206"/>
    </source>
</evidence>
<dbReference type="AlphaFoldDB" id="A0A7X6KT32"/>
<dbReference type="EMBL" id="JAAXOX010000001">
    <property type="protein sequence ID" value="NKY21454.1"/>
    <property type="molecule type" value="Genomic_DNA"/>
</dbReference>
<accession>A0A7X6KT32</accession>